<evidence type="ECO:0000313" key="26">
    <source>
        <dbReference type="EMBL" id="CAF4239475.1"/>
    </source>
</evidence>
<keyword evidence="8" id="KW-0816">Tricarboxylic acid cycle</keyword>
<comment type="subcellular location">
    <subcellularLocation>
        <location evidence="1 17">Mitochondrion inner membrane</location>
        <topology evidence="1 17">Peripheral membrane protein</topology>
        <orientation evidence="1 17">Matrix side</orientation>
    </subcellularLocation>
</comment>
<dbReference type="InterPro" id="IPR025192">
    <property type="entry name" value="Succ_DH/fum_Rdtase_N"/>
</dbReference>
<comment type="catalytic activity">
    <reaction evidence="16">
        <text>a quinone + succinate = fumarate + a quinol</text>
        <dbReference type="Rhea" id="RHEA:40523"/>
        <dbReference type="ChEBI" id="CHEBI:24646"/>
        <dbReference type="ChEBI" id="CHEBI:29806"/>
        <dbReference type="ChEBI" id="CHEBI:30031"/>
        <dbReference type="ChEBI" id="CHEBI:132124"/>
        <dbReference type="EC" id="1.3.5.1"/>
    </reaction>
</comment>
<dbReference type="GO" id="GO:0046872">
    <property type="term" value="F:metal ion binding"/>
    <property type="evidence" value="ECO:0007669"/>
    <property type="project" value="UniProtKB-KW"/>
</dbReference>
<evidence type="ECO:0000256" key="3">
    <source>
        <dbReference type="ARBA" id="ARBA00009433"/>
    </source>
</evidence>
<keyword evidence="10 17" id="KW-0479">Metal-binding</keyword>
<evidence type="ECO:0000313" key="28">
    <source>
        <dbReference type="EMBL" id="CAF4313376.1"/>
    </source>
</evidence>
<feature type="domain" description="2Fe-2S ferredoxin-type" evidence="18">
    <location>
        <begin position="42"/>
        <end position="135"/>
    </location>
</feature>
<dbReference type="InterPro" id="IPR004489">
    <property type="entry name" value="Succ_DH/fum_Rdtase_Fe-S"/>
</dbReference>
<dbReference type="FunFam" id="3.10.20.30:FF:000007">
    <property type="entry name" value="Succinate dehydrogenase [ubiquinone] iron-sulfur subunit, mitochondrial"/>
    <property type="match status" value="1"/>
</dbReference>
<dbReference type="InterPro" id="IPR017896">
    <property type="entry name" value="4Fe4S_Fe-S-bd"/>
</dbReference>
<evidence type="ECO:0000256" key="17">
    <source>
        <dbReference type="RuleBase" id="RU361237"/>
    </source>
</evidence>
<evidence type="ECO:0000313" key="21">
    <source>
        <dbReference type="EMBL" id="CAF1636669.1"/>
    </source>
</evidence>
<dbReference type="GO" id="GO:0051539">
    <property type="term" value="F:4 iron, 4 sulfur cluster binding"/>
    <property type="evidence" value="ECO:0007669"/>
    <property type="project" value="UniProtKB-KW"/>
</dbReference>
<dbReference type="Proteomes" id="UP000663834">
    <property type="component" value="Unassembled WGS sequence"/>
</dbReference>
<dbReference type="PANTHER" id="PTHR11921:SF29">
    <property type="entry name" value="SUCCINATE DEHYDROGENASE [UBIQUINONE] IRON-SULFUR SUBUNIT, MITOCHONDRIAL"/>
    <property type="match status" value="1"/>
</dbReference>
<evidence type="ECO:0000256" key="15">
    <source>
        <dbReference type="ARBA" id="ARBA00023291"/>
    </source>
</evidence>
<dbReference type="PROSITE" id="PS51379">
    <property type="entry name" value="4FE4S_FER_2"/>
    <property type="match status" value="1"/>
</dbReference>
<dbReference type="NCBIfam" id="TIGR00384">
    <property type="entry name" value="dhsB"/>
    <property type="match status" value="1"/>
</dbReference>
<evidence type="ECO:0000259" key="19">
    <source>
        <dbReference type="PROSITE" id="PS51379"/>
    </source>
</evidence>
<dbReference type="PROSITE" id="PS00198">
    <property type="entry name" value="4FE4S_FER_1"/>
    <property type="match status" value="1"/>
</dbReference>
<dbReference type="PROSITE" id="PS00197">
    <property type="entry name" value="2FE2S_FER_1"/>
    <property type="match status" value="1"/>
</dbReference>
<dbReference type="GO" id="GO:0009055">
    <property type="term" value="F:electron transfer activity"/>
    <property type="evidence" value="ECO:0007669"/>
    <property type="project" value="InterPro"/>
</dbReference>
<evidence type="ECO:0000313" key="22">
    <source>
        <dbReference type="EMBL" id="CAF1933743.1"/>
    </source>
</evidence>
<dbReference type="EMBL" id="CAJOBH010038072">
    <property type="protein sequence ID" value="CAF4313376.1"/>
    <property type="molecule type" value="Genomic_DNA"/>
</dbReference>
<dbReference type="EMBL" id="CAJNRE010020612">
    <property type="protein sequence ID" value="CAF2236624.1"/>
    <property type="molecule type" value="Genomic_DNA"/>
</dbReference>
<dbReference type="AlphaFoldDB" id="A0A816C192"/>
<evidence type="ECO:0000256" key="11">
    <source>
        <dbReference type="ARBA" id="ARBA00022982"/>
    </source>
</evidence>
<dbReference type="OrthoDB" id="1696654at2759"/>
<evidence type="ECO:0000256" key="14">
    <source>
        <dbReference type="ARBA" id="ARBA00023014"/>
    </source>
</evidence>
<dbReference type="InterPro" id="IPR036010">
    <property type="entry name" value="2Fe-2S_ferredoxin-like_sf"/>
</dbReference>
<keyword evidence="30" id="KW-1185">Reference proteome</keyword>
<dbReference type="EMBL" id="CAJOBG010009073">
    <property type="protein sequence ID" value="CAF4258275.1"/>
    <property type="molecule type" value="Genomic_DNA"/>
</dbReference>
<dbReference type="Proteomes" id="UP000663866">
    <property type="component" value="Unassembled WGS sequence"/>
</dbReference>
<comment type="cofactor">
    <cofactor evidence="17">
        <name>[3Fe-4S] cluster</name>
        <dbReference type="ChEBI" id="CHEBI:21137"/>
    </cofactor>
    <text evidence="17">Binds 1 [3Fe-4S] cluster.</text>
</comment>
<evidence type="ECO:0000313" key="29">
    <source>
        <dbReference type="Proteomes" id="UP000663855"/>
    </source>
</evidence>
<evidence type="ECO:0000256" key="7">
    <source>
        <dbReference type="ARBA" id="ARBA00022485"/>
    </source>
</evidence>
<dbReference type="EMBL" id="CAJNOV010018320">
    <property type="protein sequence ID" value="CAF1618693.1"/>
    <property type="molecule type" value="Genomic_DNA"/>
</dbReference>
<evidence type="ECO:0000313" key="25">
    <source>
        <dbReference type="EMBL" id="CAF4080375.1"/>
    </source>
</evidence>
<evidence type="ECO:0000256" key="1">
    <source>
        <dbReference type="ARBA" id="ARBA00004443"/>
    </source>
</evidence>
<keyword evidence="15 17" id="KW-0003">3Fe-4S</keyword>
<comment type="similarity">
    <text evidence="3 17">Belongs to the succinate dehydrogenase/fumarate reductase iron-sulfur protein family.</text>
</comment>
<dbReference type="EMBL" id="CAJOBJ010007211">
    <property type="protein sequence ID" value="CAF4080375.1"/>
    <property type="molecule type" value="Genomic_DNA"/>
</dbReference>
<evidence type="ECO:0000313" key="20">
    <source>
        <dbReference type="EMBL" id="CAF1618693.1"/>
    </source>
</evidence>
<evidence type="ECO:0000256" key="16">
    <source>
        <dbReference type="ARBA" id="ARBA00049220"/>
    </source>
</evidence>
<comment type="caution">
    <text evidence="20">The sequence shown here is derived from an EMBL/GenBank/DDBJ whole genome shotgun (WGS) entry which is preliminary data.</text>
</comment>
<dbReference type="Proteomes" id="UP000663842">
    <property type="component" value="Unassembled WGS sequence"/>
</dbReference>
<dbReference type="UniPathway" id="UPA00223">
    <property type="reaction ID" value="UER01006"/>
</dbReference>
<dbReference type="InterPro" id="IPR050573">
    <property type="entry name" value="SDH/FRD_Iron-Sulfur"/>
</dbReference>
<dbReference type="GO" id="GO:0022904">
    <property type="term" value="P:respiratory electron transport chain"/>
    <property type="evidence" value="ECO:0007669"/>
    <property type="project" value="TreeGrafter"/>
</dbReference>
<gene>
    <name evidence="28" type="ORF">BYL167_LOCUS27977</name>
    <name evidence="20" type="ORF">CJN711_LOCUS37579</name>
    <name evidence="25" type="ORF">GIL414_LOCUS16029</name>
    <name evidence="21" type="ORF">KQP761_LOCUS27212</name>
    <name evidence="24" type="ORF">MBJ925_LOCUS37155</name>
    <name evidence="27" type="ORF">OVN521_LOCUS29416</name>
    <name evidence="26" type="ORF">UXM345_LOCUS30099</name>
    <name evidence="22" type="ORF">WKI299_LOCUS1000</name>
    <name evidence="23" type="ORF">XDN619_LOCUS8715</name>
</gene>
<dbReference type="Gene3D" id="3.10.20.30">
    <property type="match status" value="1"/>
</dbReference>
<keyword evidence="6" id="KW-0813">Transport</keyword>
<dbReference type="GO" id="GO:0005743">
    <property type="term" value="C:mitochondrial inner membrane"/>
    <property type="evidence" value="ECO:0007669"/>
    <property type="project" value="UniProtKB-SubCell"/>
</dbReference>
<dbReference type="Proteomes" id="UP000663824">
    <property type="component" value="Unassembled WGS sequence"/>
</dbReference>
<dbReference type="InterPro" id="IPR006058">
    <property type="entry name" value="2Fe2S_fd_BS"/>
</dbReference>
<dbReference type="PROSITE" id="PS51085">
    <property type="entry name" value="2FE2S_FER_2"/>
    <property type="match status" value="1"/>
</dbReference>
<dbReference type="GO" id="GO:0008177">
    <property type="term" value="F:succinate dehydrogenase (quinone) activity"/>
    <property type="evidence" value="ECO:0007669"/>
    <property type="project" value="UniProtKB-EC"/>
</dbReference>
<dbReference type="PANTHER" id="PTHR11921">
    <property type="entry name" value="SUCCINATE DEHYDROGENASE IRON-SULFUR PROTEIN"/>
    <property type="match status" value="1"/>
</dbReference>
<keyword evidence="7 17" id="KW-0004">4Fe-4S</keyword>
<keyword evidence="11" id="KW-0249">Electron transport</keyword>
<dbReference type="Proteomes" id="UP000681720">
    <property type="component" value="Unassembled WGS sequence"/>
</dbReference>
<evidence type="ECO:0000313" key="30">
    <source>
        <dbReference type="Proteomes" id="UP000663866"/>
    </source>
</evidence>
<dbReference type="InterPro" id="IPR001041">
    <property type="entry name" value="2Fe-2S_ferredoxin-type"/>
</dbReference>
<dbReference type="InterPro" id="IPR017900">
    <property type="entry name" value="4Fe4S_Fe_S_CS"/>
</dbReference>
<evidence type="ECO:0000256" key="12">
    <source>
        <dbReference type="ARBA" id="ARBA00023002"/>
    </source>
</evidence>
<dbReference type="EMBL" id="CAJOBF010007710">
    <property type="protein sequence ID" value="CAF4239475.1"/>
    <property type="molecule type" value="Genomic_DNA"/>
</dbReference>
<dbReference type="GO" id="GO:0006099">
    <property type="term" value="P:tricarboxylic acid cycle"/>
    <property type="evidence" value="ECO:0007669"/>
    <property type="project" value="UniProtKB-UniPathway"/>
</dbReference>
<dbReference type="Gene3D" id="1.10.1060.10">
    <property type="entry name" value="Alpha-helical ferredoxin"/>
    <property type="match status" value="1"/>
</dbReference>
<dbReference type="InterPro" id="IPR009051">
    <property type="entry name" value="Helical_ferredxn"/>
</dbReference>
<sequence length="291" mass="32886">MFRAIVNTATPINGAGRLVFAQIRNAAAQASAAKTAAAPRTKTVSIYRWNPEEPSKKPFLQEYKIDLNECGPMVLDALLKIKNEQDPTLAFRRSCREGICGSCSMNVDGRNTLACICKIDESTSKPLKIYPLPHMYVIKDLVPDFTNFYMQYKMIEPYLKRKTATPVGDKQLYQSEEDRKKLDGMYECILCACCSTSCPSYWWNADKYLGPAVLMQAYKWIVDSRDEYTNERLEQFRDAFTLYRCHTIMNCTEACPKGLNPGKAIGEMKGLLAKTATMPHKNSATVGVEYK</sequence>
<keyword evidence="12" id="KW-0560">Oxidoreductase</keyword>
<dbReference type="EMBL" id="CAJNOW010014937">
    <property type="protein sequence ID" value="CAF1636669.1"/>
    <property type="molecule type" value="Genomic_DNA"/>
</dbReference>
<keyword evidence="9 17" id="KW-0001">2Fe-2S</keyword>
<dbReference type="EMBL" id="CAJNRF010000057">
    <property type="protein sequence ID" value="CAF1933743.1"/>
    <property type="molecule type" value="Genomic_DNA"/>
</dbReference>
<protein>
    <recommendedName>
        <fullName evidence="5 17">Succinate dehydrogenase [ubiquinone] iron-sulfur subunit, mitochondrial</fullName>
        <ecNumber evidence="4 17">1.3.5.1</ecNumber>
    </recommendedName>
</protein>
<keyword evidence="17" id="KW-0472">Membrane</keyword>
<evidence type="ECO:0000313" key="24">
    <source>
        <dbReference type="EMBL" id="CAF2236624.1"/>
    </source>
</evidence>
<comment type="cofactor">
    <cofactor evidence="17">
        <name>[2Fe-2S] cluster</name>
        <dbReference type="ChEBI" id="CHEBI:190135"/>
    </cofactor>
    <text evidence="17">Binds 1 [2Fe-2S] cluster.</text>
</comment>
<evidence type="ECO:0000256" key="8">
    <source>
        <dbReference type="ARBA" id="ARBA00022532"/>
    </source>
</evidence>
<evidence type="ECO:0000256" key="10">
    <source>
        <dbReference type="ARBA" id="ARBA00022723"/>
    </source>
</evidence>
<name>A0A816C192_9BILA</name>
<dbReference type="Pfam" id="PF13534">
    <property type="entry name" value="Fer4_17"/>
    <property type="match status" value="1"/>
</dbReference>
<reference evidence="20" key="1">
    <citation type="submission" date="2021-02" db="EMBL/GenBank/DDBJ databases">
        <authorList>
            <person name="Nowell W R."/>
        </authorList>
    </citation>
    <scope>NUCLEOTIDE SEQUENCE</scope>
</reference>
<dbReference type="EC" id="1.3.5.1" evidence="4 17"/>
<evidence type="ECO:0000256" key="9">
    <source>
        <dbReference type="ARBA" id="ARBA00022714"/>
    </source>
</evidence>
<keyword evidence="17" id="KW-0496">Mitochondrion</keyword>
<dbReference type="InterPro" id="IPR012675">
    <property type="entry name" value="Beta-grasp_dom_sf"/>
</dbReference>
<comment type="pathway">
    <text evidence="2 17">Carbohydrate metabolism; tricarboxylic acid cycle; fumarate from succinate (eukaryal route): step 1/1.</text>
</comment>
<evidence type="ECO:0000256" key="2">
    <source>
        <dbReference type="ARBA" id="ARBA00004788"/>
    </source>
</evidence>
<comment type="function">
    <text evidence="17">Iron-sulfur protein (IP) subunit of succinate dehydrogenase (SDH) that is involved in complex II of the mitochondrial electron transport chain and is responsible for transferring electrons from succinate to ubiquinone (coenzyme Q).</text>
</comment>
<keyword evidence="14 17" id="KW-0411">Iron-sulfur</keyword>
<dbReference type="GO" id="GO:0051538">
    <property type="term" value="F:3 iron, 4 sulfur cluster binding"/>
    <property type="evidence" value="ECO:0007669"/>
    <property type="project" value="UniProtKB-KW"/>
</dbReference>
<evidence type="ECO:0000256" key="6">
    <source>
        <dbReference type="ARBA" id="ARBA00022448"/>
    </source>
</evidence>
<accession>A0A816C192</accession>
<dbReference type="FunFam" id="1.10.1060.10:FF:000001">
    <property type="entry name" value="Succinate dehydrogenase iron-sulfur subunit SdhB"/>
    <property type="match status" value="1"/>
</dbReference>
<comment type="cofactor">
    <cofactor evidence="17">
        <name>[4Fe-4S] cluster</name>
        <dbReference type="ChEBI" id="CHEBI:49883"/>
    </cofactor>
    <text evidence="17">Binds 1 [4Fe-4S] cluster.</text>
</comment>
<keyword evidence="13 17" id="KW-0408">Iron</keyword>
<dbReference type="SUPFAM" id="SSF54292">
    <property type="entry name" value="2Fe-2S ferredoxin-like"/>
    <property type="match status" value="1"/>
</dbReference>
<evidence type="ECO:0000259" key="18">
    <source>
        <dbReference type="PROSITE" id="PS51085"/>
    </source>
</evidence>
<dbReference type="Proteomes" id="UP000663856">
    <property type="component" value="Unassembled WGS sequence"/>
</dbReference>
<evidence type="ECO:0000256" key="5">
    <source>
        <dbReference type="ARBA" id="ARBA00016766"/>
    </source>
</evidence>
<dbReference type="Proteomes" id="UP000663855">
    <property type="component" value="Unassembled WGS sequence"/>
</dbReference>
<dbReference type="EMBL" id="CAJNRG010002860">
    <property type="protein sequence ID" value="CAF2052032.1"/>
    <property type="molecule type" value="Genomic_DNA"/>
</dbReference>
<dbReference type="NCBIfam" id="NF004616">
    <property type="entry name" value="PRK05950.1"/>
    <property type="match status" value="1"/>
</dbReference>
<dbReference type="SUPFAM" id="SSF46548">
    <property type="entry name" value="alpha-helical ferredoxin"/>
    <property type="match status" value="1"/>
</dbReference>
<dbReference type="Pfam" id="PF13085">
    <property type="entry name" value="Fer2_3"/>
    <property type="match status" value="1"/>
</dbReference>
<dbReference type="Proteomes" id="UP000663887">
    <property type="component" value="Unassembled WGS sequence"/>
</dbReference>
<dbReference type="CDD" id="cd00207">
    <property type="entry name" value="fer2"/>
    <property type="match status" value="1"/>
</dbReference>
<dbReference type="GO" id="GO:0051537">
    <property type="term" value="F:2 iron, 2 sulfur cluster binding"/>
    <property type="evidence" value="ECO:0007669"/>
    <property type="project" value="UniProtKB-KW"/>
</dbReference>
<evidence type="ECO:0000256" key="13">
    <source>
        <dbReference type="ARBA" id="ARBA00023004"/>
    </source>
</evidence>
<dbReference type="Proteomes" id="UP000681967">
    <property type="component" value="Unassembled WGS sequence"/>
</dbReference>
<proteinExistence type="inferred from homology"/>
<feature type="domain" description="4Fe-4S ferredoxin-type" evidence="19">
    <location>
        <begin position="178"/>
        <end position="208"/>
    </location>
</feature>
<organism evidence="20 29">
    <name type="scientific">Rotaria magnacalcarata</name>
    <dbReference type="NCBI Taxonomy" id="392030"/>
    <lineage>
        <taxon>Eukaryota</taxon>
        <taxon>Metazoa</taxon>
        <taxon>Spiralia</taxon>
        <taxon>Gnathifera</taxon>
        <taxon>Rotifera</taxon>
        <taxon>Eurotatoria</taxon>
        <taxon>Bdelloidea</taxon>
        <taxon>Philodinida</taxon>
        <taxon>Philodinidae</taxon>
        <taxon>Rotaria</taxon>
    </lineage>
</organism>
<evidence type="ECO:0000256" key="4">
    <source>
        <dbReference type="ARBA" id="ARBA00012792"/>
    </source>
</evidence>
<keyword evidence="17" id="KW-0999">Mitochondrion inner membrane</keyword>
<evidence type="ECO:0000313" key="23">
    <source>
        <dbReference type="EMBL" id="CAF2052032.1"/>
    </source>
</evidence>
<evidence type="ECO:0000313" key="27">
    <source>
        <dbReference type="EMBL" id="CAF4258275.1"/>
    </source>
</evidence>